<accession>A0A0D2X357</accession>
<dbReference type="AlphaFoldDB" id="A0A0D2X357"/>
<keyword evidence="2" id="KW-0677">Repeat</keyword>
<evidence type="ECO:0000259" key="5">
    <source>
        <dbReference type="Pfam" id="PF25390"/>
    </source>
</evidence>
<dbReference type="PANTHER" id="PTHR45982">
    <property type="entry name" value="REGULATOR OF CHROMOSOME CONDENSATION"/>
    <property type="match status" value="1"/>
</dbReference>
<feature type="repeat" description="RCC1" evidence="3">
    <location>
        <begin position="406"/>
        <end position="459"/>
    </location>
</feature>
<feature type="region of interest" description="Disordered" evidence="4">
    <location>
        <begin position="1"/>
        <end position="39"/>
    </location>
</feature>
<feature type="repeat" description="RCC1" evidence="3">
    <location>
        <begin position="170"/>
        <end position="236"/>
    </location>
</feature>
<evidence type="ECO:0000256" key="2">
    <source>
        <dbReference type="ARBA" id="ARBA00022737"/>
    </source>
</evidence>
<proteinExistence type="predicted"/>
<dbReference type="STRING" id="595528.A0A0D2X357"/>
<dbReference type="GO" id="GO:0005085">
    <property type="term" value="F:guanyl-nucleotide exchange factor activity"/>
    <property type="evidence" value="ECO:0007669"/>
    <property type="project" value="TreeGrafter"/>
</dbReference>
<evidence type="ECO:0000313" key="7">
    <source>
        <dbReference type="Proteomes" id="UP000008743"/>
    </source>
</evidence>
<dbReference type="OMA" id="GTECCSI"/>
<feature type="compositionally biased region" description="Basic and acidic residues" evidence="4">
    <location>
        <begin position="1"/>
        <end position="10"/>
    </location>
</feature>
<dbReference type="Pfam" id="PF25390">
    <property type="entry name" value="WD40_RLD"/>
    <property type="match status" value="1"/>
</dbReference>
<dbReference type="PANTHER" id="PTHR45982:SF1">
    <property type="entry name" value="REGULATOR OF CHROMOSOME CONDENSATION"/>
    <property type="match status" value="1"/>
</dbReference>
<evidence type="ECO:0000256" key="4">
    <source>
        <dbReference type="SAM" id="MobiDB-lite"/>
    </source>
</evidence>
<dbReference type="eggNOG" id="KOG1426">
    <property type="taxonomic scope" value="Eukaryota"/>
</dbReference>
<sequence length="481" mass="50669">MVELRKRPNEDDVAAAQPSKRVAVDKGNKPTKAAATEKHAAISPAQTAFAAAQKAARDAIAALPAGSVFTVGEGDAGQLGLGEEITSRKKPTPLRSIENVPIVRMAAGGVHTVAITAKGQVYSWGCNDEGALGRSGEEAEPALVKGLIENEFIVAVTCGDSHTNVLSDKGVVYGWGTYRDSAGRMGFDFDTLFKEGGADKATVQFEPKVVLDYTAKHDRVVRISASNNHTIALTEKGNIVTWGCGEHGQLGRVGSRMSDRSKHLHMLGPAPVLIRRKKAAPKDVFTGGFQSFVLFDDDTVVAFGLNNYYQCGIPDVADPIYAPTEVPALSGRQVVSIKGGEHHTLALLADGSVLSFGRGDYGRLGHGNNNELSQPVKIDSLGPSDQVHIDKIATGGIVSYALSNHGEVYAWGMGSNYQLALGPDDDMDTPTLVPAPRFGDNSVLDVVSGGQHTVFLVNYKNKIVAAGASAAPSVSATPMQA</sequence>
<gene>
    <name evidence="6" type="ORF">CAOG_004479</name>
</gene>
<protein>
    <submittedName>
        <fullName evidence="6">Rcc1 protein</fullName>
    </submittedName>
</protein>
<keyword evidence="1" id="KW-0344">Guanine-nucleotide releasing factor</keyword>
<feature type="repeat" description="RCC1" evidence="3">
    <location>
        <begin position="119"/>
        <end position="169"/>
    </location>
</feature>
<name>A0A0D2X357_CAPO3</name>
<dbReference type="InterPro" id="IPR058923">
    <property type="entry name" value="RCC1-like_dom"/>
</dbReference>
<keyword evidence="7" id="KW-1185">Reference proteome</keyword>
<dbReference type="PRINTS" id="PR00633">
    <property type="entry name" value="RCCNDNSATION"/>
</dbReference>
<dbReference type="GO" id="GO:0005737">
    <property type="term" value="C:cytoplasm"/>
    <property type="evidence" value="ECO:0007669"/>
    <property type="project" value="TreeGrafter"/>
</dbReference>
<feature type="repeat" description="RCC1" evidence="3">
    <location>
        <begin position="351"/>
        <end position="405"/>
    </location>
</feature>
<dbReference type="Proteomes" id="UP000008743">
    <property type="component" value="Unassembled WGS sequence"/>
</dbReference>
<dbReference type="InterPro" id="IPR051553">
    <property type="entry name" value="Ran_GTPase-activating"/>
</dbReference>
<dbReference type="InterPro" id="IPR000408">
    <property type="entry name" value="Reg_chr_condens"/>
</dbReference>
<feature type="domain" description="RCC1-like" evidence="5">
    <location>
        <begin position="68"/>
        <end position="455"/>
    </location>
</feature>
<dbReference type="OrthoDB" id="61110at2759"/>
<feature type="repeat" description="RCC1" evidence="3">
    <location>
        <begin position="237"/>
        <end position="297"/>
    </location>
</feature>
<dbReference type="RefSeq" id="XP_004348307.1">
    <property type="nucleotide sequence ID" value="XM_004348257.2"/>
</dbReference>
<evidence type="ECO:0000313" key="6">
    <source>
        <dbReference type="EMBL" id="KJE93729.1"/>
    </source>
</evidence>
<dbReference type="InParanoid" id="A0A0D2X357"/>
<dbReference type="FunCoup" id="A0A0D2X357">
    <property type="interactions" value="680"/>
</dbReference>
<evidence type="ECO:0000256" key="3">
    <source>
        <dbReference type="PROSITE-ProRule" id="PRU00235"/>
    </source>
</evidence>
<dbReference type="EMBL" id="KE346365">
    <property type="protein sequence ID" value="KJE93729.1"/>
    <property type="molecule type" value="Genomic_DNA"/>
</dbReference>
<organism evidence="6 7">
    <name type="scientific">Capsaspora owczarzaki (strain ATCC 30864)</name>
    <dbReference type="NCBI Taxonomy" id="595528"/>
    <lineage>
        <taxon>Eukaryota</taxon>
        <taxon>Filasterea</taxon>
        <taxon>Capsaspora</taxon>
    </lineage>
</organism>
<dbReference type="SUPFAM" id="SSF50985">
    <property type="entry name" value="RCC1/BLIP-II"/>
    <property type="match status" value="1"/>
</dbReference>
<reference evidence="7" key="1">
    <citation type="submission" date="2011-02" db="EMBL/GenBank/DDBJ databases">
        <title>The Genome Sequence of Capsaspora owczarzaki ATCC 30864.</title>
        <authorList>
            <person name="Russ C."/>
            <person name="Cuomo C."/>
            <person name="Burger G."/>
            <person name="Gray M.W."/>
            <person name="Holland P.W.H."/>
            <person name="King N."/>
            <person name="Lang F.B.F."/>
            <person name="Roger A.J."/>
            <person name="Ruiz-Trillo I."/>
            <person name="Young S.K."/>
            <person name="Zeng Q."/>
            <person name="Gargeya S."/>
            <person name="Alvarado L."/>
            <person name="Berlin A."/>
            <person name="Chapman S.B."/>
            <person name="Chen Z."/>
            <person name="Freedman E."/>
            <person name="Gellesch M."/>
            <person name="Goldberg J."/>
            <person name="Griggs A."/>
            <person name="Gujja S."/>
            <person name="Heilman E."/>
            <person name="Heiman D."/>
            <person name="Howarth C."/>
            <person name="Mehta T."/>
            <person name="Neiman D."/>
            <person name="Pearson M."/>
            <person name="Roberts A."/>
            <person name="Saif S."/>
            <person name="Shea T."/>
            <person name="Shenoy N."/>
            <person name="Sisk P."/>
            <person name="Stolte C."/>
            <person name="Sykes S."/>
            <person name="White J."/>
            <person name="Yandava C."/>
            <person name="Haas B."/>
            <person name="Nusbaum C."/>
            <person name="Birren B."/>
        </authorList>
    </citation>
    <scope>NUCLEOTIDE SEQUENCE</scope>
    <source>
        <strain evidence="7">ATCC 30864</strain>
    </source>
</reference>
<dbReference type="PROSITE" id="PS50012">
    <property type="entry name" value="RCC1_3"/>
    <property type="match status" value="7"/>
</dbReference>
<feature type="repeat" description="RCC1" evidence="3">
    <location>
        <begin position="298"/>
        <end position="350"/>
    </location>
</feature>
<feature type="repeat" description="RCC1" evidence="3">
    <location>
        <begin position="66"/>
        <end position="118"/>
    </location>
</feature>
<evidence type="ECO:0000256" key="1">
    <source>
        <dbReference type="ARBA" id="ARBA00022658"/>
    </source>
</evidence>
<dbReference type="Gene3D" id="2.130.10.30">
    <property type="entry name" value="Regulator of chromosome condensation 1/beta-lactamase-inhibitor protein II"/>
    <property type="match status" value="1"/>
</dbReference>
<dbReference type="PhylomeDB" id="A0A0D2X357"/>
<dbReference type="InterPro" id="IPR009091">
    <property type="entry name" value="RCC1/BLIP-II"/>
</dbReference>